<dbReference type="CDD" id="cd07043">
    <property type="entry name" value="STAS_anti-anti-sigma_factors"/>
    <property type="match status" value="1"/>
</dbReference>
<feature type="compositionally biased region" description="Low complexity" evidence="1">
    <location>
        <begin position="112"/>
        <end position="128"/>
    </location>
</feature>
<evidence type="ECO:0000259" key="2">
    <source>
        <dbReference type="PROSITE" id="PS50801"/>
    </source>
</evidence>
<evidence type="ECO:0000256" key="1">
    <source>
        <dbReference type="SAM" id="MobiDB-lite"/>
    </source>
</evidence>
<evidence type="ECO:0000313" key="3">
    <source>
        <dbReference type="EMBL" id="GAA1198568.1"/>
    </source>
</evidence>
<protein>
    <recommendedName>
        <fullName evidence="2">STAS domain-containing protein</fullName>
    </recommendedName>
</protein>
<feature type="domain" description="STAS" evidence="2">
    <location>
        <begin position="161"/>
        <end position="250"/>
    </location>
</feature>
<accession>A0ABN1V7K2</accession>
<feature type="compositionally biased region" description="Basic and acidic residues" evidence="1">
    <location>
        <begin position="30"/>
        <end position="40"/>
    </location>
</feature>
<feature type="region of interest" description="Disordered" evidence="1">
    <location>
        <begin position="110"/>
        <end position="156"/>
    </location>
</feature>
<dbReference type="InterPro" id="IPR036513">
    <property type="entry name" value="STAS_dom_sf"/>
</dbReference>
<dbReference type="Gene3D" id="3.30.750.24">
    <property type="entry name" value="STAS domain"/>
    <property type="match status" value="1"/>
</dbReference>
<dbReference type="PANTHER" id="PTHR33495:SF2">
    <property type="entry name" value="ANTI-SIGMA FACTOR ANTAGONIST TM_1081-RELATED"/>
    <property type="match status" value="1"/>
</dbReference>
<dbReference type="SUPFAM" id="SSF52091">
    <property type="entry name" value="SpoIIaa-like"/>
    <property type="match status" value="1"/>
</dbReference>
<comment type="caution">
    <text evidence="3">The sequence shown here is derived from an EMBL/GenBank/DDBJ whole genome shotgun (WGS) entry which is preliminary data.</text>
</comment>
<sequence>MSHEIVIGSGRGNAEQGISGNARQGYTRPESTEPRHDEVSRLPMPGHRKAGRGAAAPLDRALERTPHERALHETAAHDTALYETALHETALHGTELHGTELHGTMPYQASRHQAAQNQTAQNQKTQHQTARHQKSEYRNSPRAQYRSSECGDGEPVGQSVRVRRVRHGQGVEICEIGGELDLLTVPIVRRELDSAADQGGYRLVVDMSAVEFCSVAGVELLLRAARRATDGRGSVAVVAGRQVRRVVQLVAPEGPIVWFDSVCDAVHHAAGDRNMATSGLAGIDLDSTQRGLRRYVEVVAAGLGLEAAAAWSDVDDLTATAYIALDGELPGLEGREVALVWDGRTGWAVGAETHSGEDLVIRAWYGTELLPEPDAVVRFVKDLTADRRVGLDVPPEPSGHPHSAQIVRARLQAAAWSDREPHLPDVDVPAQGSASPLWPEGIG</sequence>
<feature type="region of interest" description="Disordered" evidence="1">
    <location>
        <begin position="1"/>
        <end position="55"/>
    </location>
</feature>
<dbReference type="InterPro" id="IPR002645">
    <property type="entry name" value="STAS_dom"/>
</dbReference>
<dbReference type="InterPro" id="IPR046259">
    <property type="entry name" value="DUF6292"/>
</dbReference>
<dbReference type="Pfam" id="PF19809">
    <property type="entry name" value="DUF6292"/>
    <property type="match status" value="1"/>
</dbReference>
<dbReference type="PANTHER" id="PTHR33495">
    <property type="entry name" value="ANTI-SIGMA FACTOR ANTAGONIST TM_1081-RELATED-RELATED"/>
    <property type="match status" value="1"/>
</dbReference>
<dbReference type="InterPro" id="IPR058548">
    <property type="entry name" value="MlaB-like_STAS"/>
</dbReference>
<keyword evidence="4" id="KW-1185">Reference proteome</keyword>
<name>A0ABN1V7K2_9PSEU</name>
<proteinExistence type="predicted"/>
<evidence type="ECO:0000313" key="4">
    <source>
        <dbReference type="Proteomes" id="UP001500467"/>
    </source>
</evidence>
<dbReference type="EMBL" id="BAAALM010000005">
    <property type="protein sequence ID" value="GAA1198568.1"/>
    <property type="molecule type" value="Genomic_DNA"/>
</dbReference>
<feature type="region of interest" description="Disordered" evidence="1">
    <location>
        <begin position="421"/>
        <end position="443"/>
    </location>
</feature>
<reference evidence="3 4" key="1">
    <citation type="journal article" date="2019" name="Int. J. Syst. Evol. Microbiol.">
        <title>The Global Catalogue of Microorganisms (GCM) 10K type strain sequencing project: providing services to taxonomists for standard genome sequencing and annotation.</title>
        <authorList>
            <consortium name="The Broad Institute Genomics Platform"/>
            <consortium name="The Broad Institute Genome Sequencing Center for Infectious Disease"/>
            <person name="Wu L."/>
            <person name="Ma J."/>
        </authorList>
    </citation>
    <scope>NUCLEOTIDE SEQUENCE [LARGE SCALE GENOMIC DNA]</scope>
    <source>
        <strain evidence="3 4">JCM 13022</strain>
    </source>
</reference>
<dbReference type="PROSITE" id="PS50801">
    <property type="entry name" value="STAS"/>
    <property type="match status" value="1"/>
</dbReference>
<dbReference type="Pfam" id="PF13466">
    <property type="entry name" value="STAS_2"/>
    <property type="match status" value="1"/>
</dbReference>
<dbReference type="Proteomes" id="UP001500467">
    <property type="component" value="Unassembled WGS sequence"/>
</dbReference>
<gene>
    <name evidence="3" type="ORF">GCM10009675_12730</name>
</gene>
<organism evidence="3 4">
    <name type="scientific">Prauserella alba</name>
    <dbReference type="NCBI Taxonomy" id="176898"/>
    <lineage>
        <taxon>Bacteria</taxon>
        <taxon>Bacillati</taxon>
        <taxon>Actinomycetota</taxon>
        <taxon>Actinomycetes</taxon>
        <taxon>Pseudonocardiales</taxon>
        <taxon>Pseudonocardiaceae</taxon>
        <taxon>Prauserella</taxon>
    </lineage>
</organism>